<keyword evidence="1" id="KW-1133">Transmembrane helix</keyword>
<evidence type="ECO:0000256" key="1">
    <source>
        <dbReference type="SAM" id="Phobius"/>
    </source>
</evidence>
<keyword evidence="1" id="KW-0472">Membrane</keyword>
<protein>
    <submittedName>
        <fullName evidence="2">Uncharacterized protein</fullName>
    </submittedName>
</protein>
<dbReference type="Proteomes" id="UP000824890">
    <property type="component" value="Unassembled WGS sequence"/>
</dbReference>
<keyword evidence="1" id="KW-0812">Transmembrane</keyword>
<sequence length="251" mass="29295">MKMFFALSPYFKLEPSPSMYFVTFLVCGASHHHRKKTHIFLLFFLPSSPMRLYDRVYEFSVVRLLPTALFQLMLGSASHWLGHSLFVFDFVFLVVGLPSIVSARFGFQDLLSSHLWWLSLSPCLPLEIWIMFSFVYAMWAWKVISGLKCAELVSWSFGPFYPELCDFSVGCRLRPISNVDVDDLQVILPITDSTKTIRLDIDLIITSLERTNRPPIKEEEKLYMHGMLRKFQQWNLSMLSYLLSYFPLPLH</sequence>
<keyword evidence="3" id="KW-1185">Reference proteome</keyword>
<name>A0ABQ7ZTT1_BRANA</name>
<organism evidence="2 3">
    <name type="scientific">Brassica napus</name>
    <name type="common">Rape</name>
    <dbReference type="NCBI Taxonomy" id="3708"/>
    <lineage>
        <taxon>Eukaryota</taxon>
        <taxon>Viridiplantae</taxon>
        <taxon>Streptophyta</taxon>
        <taxon>Embryophyta</taxon>
        <taxon>Tracheophyta</taxon>
        <taxon>Spermatophyta</taxon>
        <taxon>Magnoliopsida</taxon>
        <taxon>eudicotyledons</taxon>
        <taxon>Gunneridae</taxon>
        <taxon>Pentapetalae</taxon>
        <taxon>rosids</taxon>
        <taxon>malvids</taxon>
        <taxon>Brassicales</taxon>
        <taxon>Brassicaceae</taxon>
        <taxon>Brassiceae</taxon>
        <taxon>Brassica</taxon>
    </lineage>
</organism>
<gene>
    <name evidence="2" type="ORF">HID58_059482</name>
</gene>
<feature type="transmembrane region" description="Helical" evidence="1">
    <location>
        <begin position="80"/>
        <end position="103"/>
    </location>
</feature>
<evidence type="ECO:0000313" key="3">
    <source>
        <dbReference type="Proteomes" id="UP000824890"/>
    </source>
</evidence>
<proteinExistence type="predicted"/>
<evidence type="ECO:0000313" key="2">
    <source>
        <dbReference type="EMBL" id="KAH0883386.1"/>
    </source>
</evidence>
<comment type="caution">
    <text evidence="2">The sequence shown here is derived from an EMBL/GenBank/DDBJ whole genome shotgun (WGS) entry which is preliminary data.</text>
</comment>
<accession>A0ABQ7ZTT1</accession>
<feature type="transmembrane region" description="Helical" evidence="1">
    <location>
        <begin position="115"/>
        <end position="139"/>
    </location>
</feature>
<dbReference type="EMBL" id="JAGKQM010000014">
    <property type="protein sequence ID" value="KAH0883386.1"/>
    <property type="molecule type" value="Genomic_DNA"/>
</dbReference>
<feature type="transmembrane region" description="Helical" evidence="1">
    <location>
        <begin position="56"/>
        <end position="74"/>
    </location>
</feature>
<reference evidence="2 3" key="1">
    <citation type="submission" date="2021-05" db="EMBL/GenBank/DDBJ databases">
        <title>Genome Assembly of Synthetic Allotetraploid Brassica napus Reveals Homoeologous Exchanges between Subgenomes.</title>
        <authorList>
            <person name="Davis J.T."/>
        </authorList>
    </citation>
    <scope>NUCLEOTIDE SEQUENCE [LARGE SCALE GENOMIC DNA]</scope>
    <source>
        <strain evidence="3">cv. Da-Ae</strain>
        <tissue evidence="2">Seedling</tissue>
    </source>
</reference>